<reference evidence="3" key="1">
    <citation type="journal article" date="2020" name="Stud. Mycol.">
        <title>101 Dothideomycetes genomes: a test case for predicting lifestyles and emergence of pathogens.</title>
        <authorList>
            <person name="Haridas S."/>
            <person name="Albert R."/>
            <person name="Binder M."/>
            <person name="Bloem J."/>
            <person name="Labutti K."/>
            <person name="Salamov A."/>
            <person name="Andreopoulos B."/>
            <person name="Baker S."/>
            <person name="Barry K."/>
            <person name="Bills G."/>
            <person name="Bluhm B."/>
            <person name="Cannon C."/>
            <person name="Castanera R."/>
            <person name="Culley D."/>
            <person name="Daum C."/>
            <person name="Ezra D."/>
            <person name="Gonzalez J."/>
            <person name="Henrissat B."/>
            <person name="Kuo A."/>
            <person name="Liang C."/>
            <person name="Lipzen A."/>
            <person name="Lutzoni F."/>
            <person name="Magnuson J."/>
            <person name="Mondo S."/>
            <person name="Nolan M."/>
            <person name="Ohm R."/>
            <person name="Pangilinan J."/>
            <person name="Park H.-J."/>
            <person name="Ramirez L."/>
            <person name="Alfaro M."/>
            <person name="Sun H."/>
            <person name="Tritt A."/>
            <person name="Yoshinaga Y."/>
            <person name="Zwiers L.-H."/>
            <person name="Turgeon B."/>
            <person name="Goodwin S."/>
            <person name="Spatafora J."/>
            <person name="Crous P."/>
            <person name="Grigoriev I."/>
        </authorList>
    </citation>
    <scope>NUCLEOTIDE SEQUENCE</scope>
    <source>
        <strain evidence="3">CBS 107.79</strain>
    </source>
</reference>
<name>A0A6A5UIH5_9PLEO</name>
<evidence type="ECO:0000313" key="4">
    <source>
        <dbReference type="Proteomes" id="UP000800036"/>
    </source>
</evidence>
<proteinExistence type="predicted"/>
<feature type="region of interest" description="Disordered" evidence="2">
    <location>
        <begin position="343"/>
        <end position="374"/>
    </location>
</feature>
<feature type="compositionally biased region" description="Basic and acidic residues" evidence="2">
    <location>
        <begin position="343"/>
        <end position="354"/>
    </location>
</feature>
<accession>A0A6A5UIH5</accession>
<feature type="compositionally biased region" description="Polar residues" evidence="2">
    <location>
        <begin position="43"/>
        <end position="58"/>
    </location>
</feature>
<feature type="compositionally biased region" description="Low complexity" evidence="2">
    <location>
        <begin position="515"/>
        <end position="525"/>
    </location>
</feature>
<sequence length="580" mass="65055">MSNPRNRPTWGYRRAYRACQINWNQVSVSQVVEKADGMLAQQTHMQEQESSAESTEPTMSKVGMAPVPQPKAAVPGEGPSSNKFYDPLHNILSEFEEAHASIAKLADEQGRVPYIHVSWYVRGWEKVVREAVKALETYEEQRVSDIRASIDADTHRDQYHQEQPNAKDEHYKKQLDAKEAAHKVDLQHYAEAMLAKPVKKNGTQGDIVPKETFDQWKADLRKKVGQEIEEKQEEMNGILDEAYTKARAQKMVYGLELKRKNDEFEKYIADMKEHYEKKVFEFQKYVAGLKQHFEKRIQSAAITTQAMSAPPTSSPSAADLQAEFEKKLAGALKKKDQEYSAKLAKERQKMKKEAAATIPSPPKTPAPKVEQAPATSPVDFLPLSLYGTFLPRSVGAGPTPLSNDRGFDLRAEGLREQLRKEEEDDDRLRKQLAESKKKADQSPPATPLVEEKKRKRASDDEGANTAPRAKALRTSHDQTAPTATLRGVLSHSSKIVPPRPAFSLTPTPNGEYELAFSPTDAAPSSSPTPTPSKPGRKITAIRGLFDTTYHDLPRCQTPSLEMTDEEELELSSVFQGTYKE</sequence>
<dbReference type="Proteomes" id="UP000800036">
    <property type="component" value="Unassembled WGS sequence"/>
</dbReference>
<feature type="region of interest" description="Disordered" evidence="2">
    <location>
        <begin position="416"/>
        <end position="537"/>
    </location>
</feature>
<organism evidence="3 4">
    <name type="scientific">Bimuria novae-zelandiae CBS 107.79</name>
    <dbReference type="NCBI Taxonomy" id="1447943"/>
    <lineage>
        <taxon>Eukaryota</taxon>
        <taxon>Fungi</taxon>
        <taxon>Dikarya</taxon>
        <taxon>Ascomycota</taxon>
        <taxon>Pezizomycotina</taxon>
        <taxon>Dothideomycetes</taxon>
        <taxon>Pleosporomycetidae</taxon>
        <taxon>Pleosporales</taxon>
        <taxon>Massarineae</taxon>
        <taxon>Didymosphaeriaceae</taxon>
        <taxon>Bimuria</taxon>
    </lineage>
</organism>
<feature type="compositionally biased region" description="Basic and acidic residues" evidence="2">
    <location>
        <begin position="416"/>
        <end position="440"/>
    </location>
</feature>
<evidence type="ECO:0000256" key="1">
    <source>
        <dbReference type="SAM" id="Coils"/>
    </source>
</evidence>
<feature type="coiled-coil region" evidence="1">
    <location>
        <begin position="221"/>
        <end position="277"/>
    </location>
</feature>
<keyword evidence="4" id="KW-1185">Reference proteome</keyword>
<gene>
    <name evidence="3" type="ORF">BU23DRAFT_575455</name>
</gene>
<dbReference type="EMBL" id="ML976778">
    <property type="protein sequence ID" value="KAF1964711.1"/>
    <property type="molecule type" value="Genomic_DNA"/>
</dbReference>
<evidence type="ECO:0000313" key="3">
    <source>
        <dbReference type="EMBL" id="KAF1964711.1"/>
    </source>
</evidence>
<evidence type="ECO:0000256" key="2">
    <source>
        <dbReference type="SAM" id="MobiDB-lite"/>
    </source>
</evidence>
<dbReference type="AlphaFoldDB" id="A0A6A5UIH5"/>
<keyword evidence="1" id="KW-0175">Coiled coil</keyword>
<feature type="region of interest" description="Disordered" evidence="2">
    <location>
        <begin position="43"/>
        <end position="81"/>
    </location>
</feature>
<protein>
    <submittedName>
        <fullName evidence="3">Uncharacterized protein</fullName>
    </submittedName>
</protein>